<reference evidence="3" key="1">
    <citation type="journal article" date="2014" name="Int. J. Syst. Evol. Microbiol.">
        <title>Complete genome sequence of Corynebacterium casei LMG S-19264T (=DSM 44701T), isolated from a smear-ripened cheese.</title>
        <authorList>
            <consortium name="US DOE Joint Genome Institute (JGI-PGF)"/>
            <person name="Walter F."/>
            <person name="Albersmeier A."/>
            <person name="Kalinowski J."/>
            <person name="Ruckert C."/>
        </authorList>
    </citation>
    <scope>NUCLEOTIDE SEQUENCE</scope>
    <source>
        <strain evidence="3">CGMCC 1.15320</strain>
    </source>
</reference>
<evidence type="ECO:0000259" key="2">
    <source>
        <dbReference type="Pfam" id="PF20061"/>
    </source>
</evidence>
<reference evidence="3" key="2">
    <citation type="submission" date="2020-09" db="EMBL/GenBank/DDBJ databases">
        <authorList>
            <person name="Sun Q."/>
            <person name="Zhou Y."/>
        </authorList>
    </citation>
    <scope>NUCLEOTIDE SEQUENCE</scope>
    <source>
        <strain evidence="3">CGMCC 1.15320</strain>
    </source>
</reference>
<dbReference type="AlphaFoldDB" id="A0A916RYI4"/>
<feature type="domain" description="DUF6460" evidence="2">
    <location>
        <begin position="89"/>
        <end position="124"/>
    </location>
</feature>
<keyword evidence="1" id="KW-0472">Membrane</keyword>
<dbReference type="InterPro" id="IPR045594">
    <property type="entry name" value="DUF6460"/>
</dbReference>
<sequence>MAGTGGVECAHGRIAVALATFTPYEQITHRAQTRQEWIVSALSRFLGDSPWRVVIKLLLISLIVGYIMHMFDWTPWDIYYGIRDAVMDIWHAGFDALGRFAGYILIGAMVVVPIFLLARVLSFRRN</sequence>
<evidence type="ECO:0000256" key="1">
    <source>
        <dbReference type="SAM" id="Phobius"/>
    </source>
</evidence>
<feature type="transmembrane region" description="Helical" evidence="1">
    <location>
        <begin position="100"/>
        <end position="121"/>
    </location>
</feature>
<dbReference type="Proteomes" id="UP000636264">
    <property type="component" value="Unassembled WGS sequence"/>
</dbReference>
<dbReference type="Pfam" id="PF20061">
    <property type="entry name" value="DUF6460"/>
    <property type="match status" value="1"/>
</dbReference>
<comment type="caution">
    <text evidence="3">The sequence shown here is derived from an EMBL/GenBank/DDBJ whole genome shotgun (WGS) entry which is preliminary data.</text>
</comment>
<organism evidence="3 4">
    <name type="scientific">Nitratireductor aestuarii</name>
    <dbReference type="NCBI Taxonomy" id="1735103"/>
    <lineage>
        <taxon>Bacteria</taxon>
        <taxon>Pseudomonadati</taxon>
        <taxon>Pseudomonadota</taxon>
        <taxon>Alphaproteobacteria</taxon>
        <taxon>Hyphomicrobiales</taxon>
        <taxon>Phyllobacteriaceae</taxon>
        <taxon>Nitratireductor</taxon>
    </lineage>
</organism>
<name>A0A916RYI4_9HYPH</name>
<evidence type="ECO:0000313" key="4">
    <source>
        <dbReference type="Proteomes" id="UP000636264"/>
    </source>
</evidence>
<dbReference type="EMBL" id="BMIF01000009">
    <property type="protein sequence ID" value="GGA73695.1"/>
    <property type="molecule type" value="Genomic_DNA"/>
</dbReference>
<evidence type="ECO:0000313" key="3">
    <source>
        <dbReference type="EMBL" id="GGA73695.1"/>
    </source>
</evidence>
<keyword evidence="1" id="KW-1133">Transmembrane helix</keyword>
<gene>
    <name evidence="3" type="ORF">GCM10011385_29590</name>
</gene>
<proteinExistence type="predicted"/>
<keyword evidence="4" id="KW-1185">Reference proteome</keyword>
<accession>A0A916RYI4</accession>
<keyword evidence="1" id="KW-0812">Transmembrane</keyword>
<protein>
    <recommendedName>
        <fullName evidence="2">DUF6460 domain-containing protein</fullName>
    </recommendedName>
</protein>
<feature type="transmembrane region" description="Helical" evidence="1">
    <location>
        <begin position="53"/>
        <end position="71"/>
    </location>
</feature>